<keyword evidence="6" id="KW-1185">Reference proteome</keyword>
<dbReference type="SUPFAM" id="SSF53474">
    <property type="entry name" value="alpha/beta-Hydrolases"/>
    <property type="match status" value="1"/>
</dbReference>
<evidence type="ECO:0000259" key="4">
    <source>
        <dbReference type="Pfam" id="PF02230"/>
    </source>
</evidence>
<evidence type="ECO:0000256" key="1">
    <source>
        <dbReference type="ARBA" id="ARBA00022729"/>
    </source>
</evidence>
<keyword evidence="2" id="KW-0378">Hydrolase</keyword>
<dbReference type="Proteomes" id="UP001611383">
    <property type="component" value="Chromosome"/>
</dbReference>
<evidence type="ECO:0000256" key="3">
    <source>
        <dbReference type="SAM" id="MobiDB-lite"/>
    </source>
</evidence>
<evidence type="ECO:0000256" key="2">
    <source>
        <dbReference type="ARBA" id="ARBA00022801"/>
    </source>
</evidence>
<dbReference type="Gene3D" id="3.40.50.1820">
    <property type="entry name" value="alpha/beta hydrolase"/>
    <property type="match status" value="1"/>
</dbReference>
<name>A0ABY9X2T0_9BACT</name>
<evidence type="ECO:0000313" key="5">
    <source>
        <dbReference type="EMBL" id="WNG49701.1"/>
    </source>
</evidence>
<feature type="domain" description="Phospholipase/carboxylesterase/thioesterase" evidence="4">
    <location>
        <begin position="118"/>
        <end position="228"/>
    </location>
</feature>
<evidence type="ECO:0000313" key="6">
    <source>
        <dbReference type="Proteomes" id="UP001611383"/>
    </source>
</evidence>
<dbReference type="InterPro" id="IPR003140">
    <property type="entry name" value="PLipase/COase/thioEstase"/>
</dbReference>
<dbReference type="EMBL" id="CP043494">
    <property type="protein sequence ID" value="WNG49701.1"/>
    <property type="molecule type" value="Genomic_DNA"/>
</dbReference>
<accession>A0ABY9X2T0</accession>
<dbReference type="RefSeq" id="WP_395807917.1">
    <property type="nucleotide sequence ID" value="NZ_CP043494.1"/>
</dbReference>
<keyword evidence="1" id="KW-0732">Signal</keyword>
<feature type="region of interest" description="Disordered" evidence="3">
    <location>
        <begin position="1"/>
        <end position="35"/>
    </location>
</feature>
<feature type="compositionally biased region" description="Basic and acidic residues" evidence="3">
    <location>
        <begin position="1"/>
        <end position="15"/>
    </location>
</feature>
<dbReference type="PANTHER" id="PTHR43037:SF5">
    <property type="entry name" value="FERULOYL ESTERASE"/>
    <property type="match status" value="1"/>
</dbReference>
<organism evidence="5 6">
    <name type="scientific">Archangium minus</name>
    <dbReference type="NCBI Taxonomy" id="83450"/>
    <lineage>
        <taxon>Bacteria</taxon>
        <taxon>Pseudomonadati</taxon>
        <taxon>Myxococcota</taxon>
        <taxon>Myxococcia</taxon>
        <taxon>Myxococcales</taxon>
        <taxon>Cystobacterineae</taxon>
        <taxon>Archangiaceae</taxon>
        <taxon>Archangium</taxon>
    </lineage>
</organism>
<dbReference type="InterPro" id="IPR050955">
    <property type="entry name" value="Plant_Biomass_Hydrol_Est"/>
</dbReference>
<reference evidence="5 6" key="1">
    <citation type="submission" date="2019-08" db="EMBL/GenBank/DDBJ databases">
        <title>Archangium and Cystobacter genomes.</title>
        <authorList>
            <person name="Chen I.-C.K."/>
            <person name="Wielgoss S."/>
        </authorList>
    </citation>
    <scope>NUCLEOTIDE SEQUENCE [LARGE SCALE GENOMIC DNA]</scope>
    <source>
        <strain evidence="5 6">Cbm 6</strain>
    </source>
</reference>
<proteinExistence type="predicted"/>
<gene>
    <name evidence="5" type="ORF">F0U60_40475</name>
</gene>
<protein>
    <submittedName>
        <fullName evidence="5">Phospholipase</fullName>
    </submittedName>
</protein>
<dbReference type="PANTHER" id="PTHR43037">
    <property type="entry name" value="UNNAMED PRODUCT-RELATED"/>
    <property type="match status" value="1"/>
</dbReference>
<dbReference type="InterPro" id="IPR029058">
    <property type="entry name" value="AB_hydrolase_fold"/>
</dbReference>
<sequence length="242" mass="26298">MTSREKVEAGQRDAAWRSARQGHLRARPGTPRTQGALGLHPLGLSLGHDGIIYVPPAYRPDQPAPLAVMLHGAGGSAQHGLELLLALADEANAILLAPGSRGPTWDVIVDDYGPDVQFIDQALAHVFEQYAVDPARVAIGGFSDGASYALSLGIGNGDLFRHIIAFSPGFAVPPRRQGTPRIFMSHGTDDRVLPIDRCSRRLVQVFERAGQDVHYVEFKGPHVVPEEMTREAVRWWLEGAVH</sequence>
<dbReference type="Pfam" id="PF02230">
    <property type="entry name" value="Abhydrolase_2"/>
    <property type="match status" value="1"/>
</dbReference>